<feature type="region of interest" description="Disordered" evidence="2">
    <location>
        <begin position="468"/>
        <end position="498"/>
    </location>
</feature>
<feature type="compositionally biased region" description="Acidic residues" evidence="2">
    <location>
        <begin position="230"/>
        <end position="244"/>
    </location>
</feature>
<accession>A0A0G4FAQ0</accession>
<feature type="region of interest" description="Disordered" evidence="2">
    <location>
        <begin position="75"/>
        <end position="302"/>
    </location>
</feature>
<organism evidence="3 4">
    <name type="scientific">Vitrella brassicaformis (strain CCMP3155)</name>
    <dbReference type="NCBI Taxonomy" id="1169540"/>
    <lineage>
        <taxon>Eukaryota</taxon>
        <taxon>Sar</taxon>
        <taxon>Alveolata</taxon>
        <taxon>Colpodellida</taxon>
        <taxon>Vitrellaceae</taxon>
        <taxon>Vitrella</taxon>
    </lineage>
</organism>
<feature type="repeat" description="TPR" evidence="1">
    <location>
        <begin position="379"/>
        <end position="412"/>
    </location>
</feature>
<keyword evidence="1" id="KW-0802">TPR repeat</keyword>
<feature type="compositionally biased region" description="Acidic residues" evidence="2">
    <location>
        <begin position="107"/>
        <end position="118"/>
    </location>
</feature>
<sequence length="498" mass="54071">MWIVLGTVVLAALIALIFLWRYLGPQRPAQQQQDKDDKRVETSVVAANQSTDSGMPPGVVCEGGVCRFVPVKDTPTEEAAPAPSPSPPSHPPAPRAAPTGGVVEGADLYDDDGDDGEQCADSTKPAPAVRTGSVTGLFAARDPFTEDLRQPAYRVQNGRHKQQEQQAMEERGAAEKQDDTSHTAEPVGTTTVNGPMLDGRHRDEARDHEPAPTVDDTTEQRQDHARYYENAEECEDEHDGEGDEAPVIAEAGESDDGEGEADADGGGEVEQHADPYADADGEGDHAASGGGGGEEEEEDHYDLEKCESLKKEGNDWYKDGQFEEAIDIYTEALYLCPPDQAKLKAIIFANRAACHMQLEKYDLVAADCSDAIASDTTYVKAFMRRCSAYEKLERWHDALTDMQKVVELDPSQRSRLAGPLARLETRAKEQFEKDKEEVVGKLKDLGNFFLGKIGLSLDNFKMEQNPETGGYNISFQQNTGQPSASSGSSSGANEGQCN</sequence>
<dbReference type="SMART" id="SM00028">
    <property type="entry name" value="TPR"/>
    <property type="match status" value="3"/>
</dbReference>
<dbReference type="InterPro" id="IPR019734">
    <property type="entry name" value="TPR_rpt"/>
</dbReference>
<feature type="compositionally biased region" description="Basic and acidic residues" evidence="2">
    <location>
        <begin position="168"/>
        <end position="182"/>
    </location>
</feature>
<feature type="compositionally biased region" description="Low complexity" evidence="2">
    <location>
        <begin position="483"/>
        <end position="492"/>
    </location>
</feature>
<feature type="compositionally biased region" description="Acidic residues" evidence="2">
    <location>
        <begin position="252"/>
        <end position="267"/>
    </location>
</feature>
<dbReference type="VEuPathDB" id="CryptoDB:Vbra_4326"/>
<dbReference type="InParanoid" id="A0A0G4FAQ0"/>
<feature type="compositionally biased region" description="Basic and acidic residues" evidence="2">
    <location>
        <begin position="198"/>
        <end position="210"/>
    </location>
</feature>
<gene>
    <name evidence="3" type="ORF">Vbra_4326</name>
</gene>
<feature type="repeat" description="TPR" evidence="1">
    <location>
        <begin position="306"/>
        <end position="339"/>
    </location>
</feature>
<evidence type="ECO:0000313" key="4">
    <source>
        <dbReference type="Proteomes" id="UP000041254"/>
    </source>
</evidence>
<reference evidence="3 4" key="1">
    <citation type="submission" date="2014-11" db="EMBL/GenBank/DDBJ databases">
        <authorList>
            <person name="Zhu J."/>
            <person name="Qi W."/>
            <person name="Song R."/>
        </authorList>
    </citation>
    <scope>NUCLEOTIDE SEQUENCE [LARGE SCALE GENOMIC DNA]</scope>
</reference>
<dbReference type="Gene3D" id="1.25.40.10">
    <property type="entry name" value="Tetratricopeptide repeat domain"/>
    <property type="match status" value="1"/>
</dbReference>
<feature type="compositionally biased region" description="Polar residues" evidence="2">
    <location>
        <begin position="468"/>
        <end position="482"/>
    </location>
</feature>
<feature type="compositionally biased region" description="Basic and acidic residues" evidence="2">
    <location>
        <begin position="218"/>
        <end position="229"/>
    </location>
</feature>
<dbReference type="InterPro" id="IPR052769">
    <property type="entry name" value="TPR_domain_protein"/>
</dbReference>
<dbReference type="AlphaFoldDB" id="A0A0G4FAQ0"/>
<dbReference type="PANTHER" id="PTHR46014">
    <property type="entry name" value="TETRATRICOPEPTIDE REPEAT PROTEIN 1"/>
    <property type="match status" value="1"/>
</dbReference>
<dbReference type="Proteomes" id="UP000041254">
    <property type="component" value="Unassembled WGS sequence"/>
</dbReference>
<dbReference type="PROSITE" id="PS50005">
    <property type="entry name" value="TPR"/>
    <property type="match status" value="2"/>
</dbReference>
<name>A0A0G4FAQ0_VITBC</name>
<dbReference type="SUPFAM" id="SSF48452">
    <property type="entry name" value="TPR-like"/>
    <property type="match status" value="1"/>
</dbReference>
<evidence type="ECO:0000256" key="2">
    <source>
        <dbReference type="SAM" id="MobiDB-lite"/>
    </source>
</evidence>
<dbReference type="PANTHER" id="PTHR46014:SF1">
    <property type="entry name" value="TETRATRICOPEPTIDE REPEAT PROTEIN 1"/>
    <property type="match status" value="1"/>
</dbReference>
<feature type="compositionally biased region" description="Pro residues" evidence="2">
    <location>
        <begin position="82"/>
        <end position="95"/>
    </location>
</feature>
<keyword evidence="4" id="KW-1185">Reference proteome</keyword>
<dbReference type="EMBL" id="CDMY01000395">
    <property type="protein sequence ID" value="CEM09703.1"/>
    <property type="molecule type" value="Genomic_DNA"/>
</dbReference>
<dbReference type="OrthoDB" id="1872379at2759"/>
<proteinExistence type="predicted"/>
<dbReference type="InterPro" id="IPR011990">
    <property type="entry name" value="TPR-like_helical_dom_sf"/>
</dbReference>
<evidence type="ECO:0000256" key="1">
    <source>
        <dbReference type="PROSITE-ProRule" id="PRU00339"/>
    </source>
</evidence>
<feature type="region of interest" description="Disordered" evidence="2">
    <location>
        <begin position="27"/>
        <end position="57"/>
    </location>
</feature>
<evidence type="ECO:0000313" key="3">
    <source>
        <dbReference type="EMBL" id="CEM09703.1"/>
    </source>
</evidence>
<protein>
    <submittedName>
        <fullName evidence="3">Uncharacterized protein</fullName>
    </submittedName>
</protein>